<accession>A0A5S6QX24</accession>
<reference evidence="2" key="1">
    <citation type="submission" date="2019-12" db="UniProtKB">
        <authorList>
            <consortium name="WormBaseParasite"/>
        </authorList>
    </citation>
    <scope>IDENTIFICATION</scope>
</reference>
<evidence type="ECO:0000313" key="2">
    <source>
        <dbReference type="WBParaSite" id="TMUE_3000011447.1"/>
    </source>
</evidence>
<organism evidence="1 2">
    <name type="scientific">Trichuris muris</name>
    <name type="common">Mouse whipworm</name>
    <dbReference type="NCBI Taxonomy" id="70415"/>
    <lineage>
        <taxon>Eukaryota</taxon>
        <taxon>Metazoa</taxon>
        <taxon>Ecdysozoa</taxon>
        <taxon>Nematoda</taxon>
        <taxon>Enoplea</taxon>
        <taxon>Dorylaimia</taxon>
        <taxon>Trichinellida</taxon>
        <taxon>Trichuridae</taxon>
        <taxon>Trichuris</taxon>
    </lineage>
</organism>
<keyword evidence="1" id="KW-1185">Reference proteome</keyword>
<dbReference type="AlphaFoldDB" id="A0A5S6QX24"/>
<evidence type="ECO:0000313" key="1">
    <source>
        <dbReference type="Proteomes" id="UP000046395"/>
    </source>
</evidence>
<protein>
    <submittedName>
        <fullName evidence="2">Uncharacterized protein</fullName>
    </submittedName>
</protein>
<name>A0A5S6QX24_TRIMR</name>
<sequence length="69" mass="7633">MKFSAETFCRYNRLQRQRKQTILRLRHLLFGEGICAPELSAGVQFAPLQLASSATNADYVGGSNRGVST</sequence>
<dbReference type="WBParaSite" id="TMUE_3000011447.1">
    <property type="protein sequence ID" value="TMUE_3000011447.1"/>
    <property type="gene ID" value="WBGene00302797"/>
</dbReference>
<proteinExistence type="predicted"/>
<dbReference type="Proteomes" id="UP000046395">
    <property type="component" value="Unassembled WGS sequence"/>
</dbReference>